<gene>
    <name evidence="5" type="primary">LOC34618236</name>
</gene>
<proteinExistence type="inferred from homology"/>
<accession>A0A6P6S044</accession>
<protein>
    <submittedName>
        <fullName evidence="5">Retinol dehydrogenase 12</fullName>
    </submittedName>
</protein>
<keyword evidence="3" id="KW-1133">Transmembrane helix</keyword>
<comment type="similarity">
    <text evidence="1">Belongs to the short-chain dehydrogenases/reductases (SDR) family.</text>
</comment>
<dbReference type="InterPro" id="IPR002347">
    <property type="entry name" value="SDR_fam"/>
</dbReference>
<evidence type="ECO:0000256" key="2">
    <source>
        <dbReference type="ARBA" id="ARBA00023002"/>
    </source>
</evidence>
<dbReference type="RefSeq" id="XP_026192715.1">
    <property type="nucleotide sequence ID" value="XM_026336930.1"/>
</dbReference>
<dbReference type="SUPFAM" id="SSF51735">
    <property type="entry name" value="NAD(P)-binding Rossmann-fold domains"/>
    <property type="match status" value="1"/>
</dbReference>
<dbReference type="OrthoDB" id="1274115at2759"/>
<keyword evidence="4" id="KW-1185">Reference proteome</keyword>
<evidence type="ECO:0000313" key="4">
    <source>
        <dbReference type="Proteomes" id="UP000515125"/>
    </source>
</evidence>
<dbReference type="PANTHER" id="PTHR24320:SF148">
    <property type="entry name" value="NAD(P)-BINDING ROSSMANN-FOLD SUPERFAMILY PROTEIN"/>
    <property type="match status" value="1"/>
</dbReference>
<organism evidence="4 5">
    <name type="scientific">Cyclospora cayetanensis</name>
    <dbReference type="NCBI Taxonomy" id="88456"/>
    <lineage>
        <taxon>Eukaryota</taxon>
        <taxon>Sar</taxon>
        <taxon>Alveolata</taxon>
        <taxon>Apicomplexa</taxon>
        <taxon>Conoidasida</taxon>
        <taxon>Coccidia</taxon>
        <taxon>Eucoccidiorida</taxon>
        <taxon>Eimeriorina</taxon>
        <taxon>Eimeriidae</taxon>
        <taxon>Cyclospora</taxon>
    </lineage>
</organism>
<evidence type="ECO:0000313" key="5">
    <source>
        <dbReference type="RefSeq" id="XP_026192715.1"/>
    </source>
</evidence>
<dbReference type="InterPro" id="IPR036291">
    <property type="entry name" value="NAD(P)-bd_dom_sf"/>
</dbReference>
<keyword evidence="2" id="KW-0560">Oxidoreductase</keyword>
<feature type="transmembrane region" description="Helical" evidence="3">
    <location>
        <begin position="48"/>
        <end position="75"/>
    </location>
</feature>
<sequence length="485" mass="51907">MSREESTFRCACQIRAIAHDSISSASLFLLVSVVAGTALLLLQPSRLTSLVGTCSCGFSTAVAAAIGALLWLYVLRRLAEGYRLPPSLWPKDERSALFRCVESCLALLGMQLLRRDVHMQQSPKHMKGKVCAVTGCNSGIGKEIALQLASWGARVAVLCRNEEEGKSLARQIHLQHQKERQEEGDPGQCGSACEEGGCVARFIKADLCSLQSLREAAAEVTDFCNSGNASAENSSADNSKGLDVLVHNAGVLMARELRVEKTGVETMFYTHVIGPYYLTRLLQRSLQMAGGRVIFVSSLAQHSAAPTFHPLNAICRDKEYTAAAAAVVASAAAPASADDGTDPAPWTEETYNGRVAYACSKLAETCLAAALQRDFISNSSSSSKRDPSVPLVLSVHPGVVDTKLPRHLSRQSFLWPLFLSCVRHSLFKTAYQGAATPLLLAAAPRDTLKPGGYYAEGEEGIADSRATSLALQDATLAICEALTGM</sequence>
<dbReference type="Gene3D" id="3.40.50.720">
    <property type="entry name" value="NAD(P)-binding Rossmann-like Domain"/>
    <property type="match status" value="1"/>
</dbReference>
<evidence type="ECO:0000256" key="1">
    <source>
        <dbReference type="ARBA" id="ARBA00006484"/>
    </source>
</evidence>
<dbReference type="Pfam" id="PF00106">
    <property type="entry name" value="adh_short"/>
    <property type="match status" value="2"/>
</dbReference>
<keyword evidence="3" id="KW-0812">Transmembrane</keyword>
<dbReference type="Proteomes" id="UP000515125">
    <property type="component" value="Unplaced"/>
</dbReference>
<reference evidence="5" key="1">
    <citation type="submission" date="2025-08" db="UniProtKB">
        <authorList>
            <consortium name="RefSeq"/>
        </authorList>
    </citation>
    <scope>IDENTIFICATION</scope>
</reference>
<evidence type="ECO:0000256" key="3">
    <source>
        <dbReference type="SAM" id="Phobius"/>
    </source>
</evidence>
<keyword evidence="3" id="KW-0472">Membrane</keyword>
<dbReference type="PANTHER" id="PTHR24320">
    <property type="entry name" value="RETINOL DEHYDROGENASE"/>
    <property type="match status" value="1"/>
</dbReference>
<dbReference type="GeneID" id="34618236"/>
<name>A0A6P6S044_9EIME</name>
<feature type="transmembrane region" description="Helical" evidence="3">
    <location>
        <begin position="21"/>
        <end position="42"/>
    </location>
</feature>
<dbReference type="PRINTS" id="PR00081">
    <property type="entry name" value="GDHRDH"/>
</dbReference>
<dbReference type="GO" id="GO:0016491">
    <property type="term" value="F:oxidoreductase activity"/>
    <property type="evidence" value="ECO:0007669"/>
    <property type="project" value="UniProtKB-KW"/>
</dbReference>
<dbReference type="AlphaFoldDB" id="A0A6P6S044"/>